<gene>
    <name evidence="3" type="ORF">GCM10011320_19300</name>
</gene>
<reference evidence="3" key="1">
    <citation type="journal article" date="2014" name="Int. J. Syst. Evol. Microbiol.">
        <title>Complete genome sequence of Corynebacterium casei LMG S-19264T (=DSM 44701T), isolated from a smear-ripened cheese.</title>
        <authorList>
            <consortium name="US DOE Joint Genome Institute (JGI-PGF)"/>
            <person name="Walter F."/>
            <person name="Albersmeier A."/>
            <person name="Kalinowski J."/>
            <person name="Ruckert C."/>
        </authorList>
    </citation>
    <scope>NUCLEOTIDE SEQUENCE</scope>
    <source>
        <strain evidence="3">CGMCC 1.3617</strain>
    </source>
</reference>
<sequence>MRSSLRRPVASITAAVMLAGCVSTQAGRIGTDDGRDACRAYVVQLDSTGDFYGEDILRGAAIGAGTGAIAGGLLAAATGRRGSDILAGAAIGALAGGVIGGTAGYIQARQRQSQDQGALVQAVGGDLQNENRQLAATQVAFNQLVDCRVNAANSIRSAVQSGRMSRDQGLALMSYQRDLMRRDVALAQQINQKIGTRGAEFDTAIETISPGVKGTVQARRAVTARPTTARVSAPIRIRPDAGAAEIGKLDRNQAVTVTPAEGNFARVETSSGVVGYVPASAVGVRGLGTPEASVGGRGADGEFRQLAASNIARRDNFSESVENADRLAQGQGFELASS</sequence>
<protein>
    <recommendedName>
        <fullName evidence="2">SH3b domain-containing protein</fullName>
    </recommendedName>
</protein>
<feature type="transmembrane region" description="Helical" evidence="1">
    <location>
        <begin position="85"/>
        <end position="106"/>
    </location>
</feature>
<evidence type="ECO:0000313" key="4">
    <source>
        <dbReference type="Proteomes" id="UP000661507"/>
    </source>
</evidence>
<keyword evidence="1" id="KW-0472">Membrane</keyword>
<dbReference type="InterPro" id="IPR003646">
    <property type="entry name" value="SH3-like_bac-type"/>
</dbReference>
<evidence type="ECO:0000256" key="1">
    <source>
        <dbReference type="SAM" id="Phobius"/>
    </source>
</evidence>
<dbReference type="Pfam" id="PF08239">
    <property type="entry name" value="SH3_3"/>
    <property type="match status" value="1"/>
</dbReference>
<dbReference type="EMBL" id="BMKW01000004">
    <property type="protein sequence ID" value="GGJ12214.1"/>
    <property type="molecule type" value="Genomic_DNA"/>
</dbReference>
<keyword evidence="1" id="KW-0812">Transmembrane</keyword>
<dbReference type="AlphaFoldDB" id="A0A917KH88"/>
<feature type="transmembrane region" description="Helical" evidence="1">
    <location>
        <begin position="56"/>
        <end position="78"/>
    </location>
</feature>
<feature type="domain" description="SH3b" evidence="2">
    <location>
        <begin position="233"/>
        <end position="281"/>
    </location>
</feature>
<keyword evidence="1" id="KW-1133">Transmembrane helix</keyword>
<evidence type="ECO:0000313" key="3">
    <source>
        <dbReference type="EMBL" id="GGJ12214.1"/>
    </source>
</evidence>
<keyword evidence="4" id="KW-1185">Reference proteome</keyword>
<name>A0A917KH88_9PROT</name>
<comment type="caution">
    <text evidence="3">The sequence shown here is derived from an EMBL/GenBank/DDBJ whole genome shotgun (WGS) entry which is preliminary data.</text>
</comment>
<reference evidence="3" key="2">
    <citation type="submission" date="2020-09" db="EMBL/GenBank/DDBJ databases">
        <authorList>
            <person name="Sun Q."/>
            <person name="Zhou Y."/>
        </authorList>
    </citation>
    <scope>NUCLEOTIDE SEQUENCE</scope>
    <source>
        <strain evidence="3">CGMCC 1.3617</strain>
    </source>
</reference>
<accession>A0A917KH88</accession>
<dbReference type="PROSITE" id="PS51257">
    <property type="entry name" value="PROKAR_LIPOPROTEIN"/>
    <property type="match status" value="1"/>
</dbReference>
<dbReference type="RefSeq" id="WP_188966829.1">
    <property type="nucleotide sequence ID" value="NZ_BMKW01000004.1"/>
</dbReference>
<dbReference type="Proteomes" id="UP000661507">
    <property type="component" value="Unassembled WGS sequence"/>
</dbReference>
<evidence type="ECO:0000259" key="2">
    <source>
        <dbReference type="Pfam" id="PF08239"/>
    </source>
</evidence>
<proteinExistence type="predicted"/>
<organism evidence="3 4">
    <name type="scientific">Neoroseomonas lacus</name>
    <dbReference type="NCBI Taxonomy" id="287609"/>
    <lineage>
        <taxon>Bacteria</taxon>
        <taxon>Pseudomonadati</taxon>
        <taxon>Pseudomonadota</taxon>
        <taxon>Alphaproteobacteria</taxon>
        <taxon>Acetobacterales</taxon>
        <taxon>Acetobacteraceae</taxon>
        <taxon>Neoroseomonas</taxon>
    </lineage>
</organism>